<dbReference type="EMBL" id="AP003761">
    <property type="protein sequence ID" value="BAD53798.1"/>
    <property type="molecule type" value="Genomic_DNA"/>
</dbReference>
<accession>Q5Z8V6</accession>
<reference evidence="3" key="2">
    <citation type="journal article" date="2008" name="Nucleic Acids Res.">
        <title>The rice annotation project database (RAP-DB): 2008 update.</title>
        <authorList>
            <consortium name="The rice annotation project (RAP)"/>
        </authorList>
    </citation>
    <scope>GENOME REANNOTATION</scope>
    <source>
        <strain evidence="3">cv. Nipponbare</strain>
    </source>
</reference>
<dbReference type="Proteomes" id="UP000000763">
    <property type="component" value="Chromosome 6"/>
</dbReference>
<sequence>MPPIAIAIARIHLRSRMMAYPLPREVKAWIKRNEKKKKKEDYGVRALTGDDGCGGISGTPAPVLAGRRSAEATRDS</sequence>
<gene>
    <name evidence="2" type="primary">P0018H04.5</name>
</gene>
<proteinExistence type="predicted"/>
<reference evidence="3" key="1">
    <citation type="journal article" date="2005" name="Nature">
        <title>The map-based sequence of the rice genome.</title>
        <authorList>
            <consortium name="International rice genome sequencing project (IRGSP)"/>
            <person name="Matsumoto T."/>
            <person name="Wu J."/>
            <person name="Kanamori H."/>
            <person name="Katayose Y."/>
            <person name="Fujisawa M."/>
            <person name="Namiki N."/>
            <person name="Mizuno H."/>
            <person name="Yamamoto K."/>
            <person name="Antonio B.A."/>
            <person name="Baba T."/>
            <person name="Sakata K."/>
            <person name="Nagamura Y."/>
            <person name="Aoki H."/>
            <person name="Arikawa K."/>
            <person name="Arita K."/>
            <person name="Bito T."/>
            <person name="Chiden Y."/>
            <person name="Fujitsuka N."/>
            <person name="Fukunaka R."/>
            <person name="Hamada M."/>
            <person name="Harada C."/>
            <person name="Hayashi A."/>
            <person name="Hijishita S."/>
            <person name="Honda M."/>
            <person name="Hosokawa S."/>
            <person name="Ichikawa Y."/>
            <person name="Idonuma A."/>
            <person name="Iijima M."/>
            <person name="Ikeda M."/>
            <person name="Ikeno M."/>
            <person name="Ito K."/>
            <person name="Ito S."/>
            <person name="Ito T."/>
            <person name="Ito Y."/>
            <person name="Ito Y."/>
            <person name="Iwabuchi A."/>
            <person name="Kamiya K."/>
            <person name="Karasawa W."/>
            <person name="Kurita K."/>
            <person name="Katagiri S."/>
            <person name="Kikuta A."/>
            <person name="Kobayashi H."/>
            <person name="Kobayashi N."/>
            <person name="Machita K."/>
            <person name="Maehara T."/>
            <person name="Masukawa M."/>
            <person name="Mizubayashi T."/>
            <person name="Mukai Y."/>
            <person name="Nagasaki H."/>
            <person name="Nagata Y."/>
            <person name="Naito S."/>
            <person name="Nakashima M."/>
            <person name="Nakama Y."/>
            <person name="Nakamichi Y."/>
            <person name="Nakamura M."/>
            <person name="Meguro A."/>
            <person name="Negishi M."/>
            <person name="Ohta I."/>
            <person name="Ohta T."/>
            <person name="Okamoto M."/>
            <person name="Ono N."/>
            <person name="Saji S."/>
            <person name="Sakaguchi M."/>
            <person name="Sakai K."/>
            <person name="Shibata M."/>
            <person name="Shimokawa T."/>
            <person name="Song J."/>
            <person name="Takazaki Y."/>
            <person name="Terasawa K."/>
            <person name="Tsugane M."/>
            <person name="Tsuji K."/>
            <person name="Ueda S."/>
            <person name="Waki K."/>
            <person name="Yamagata H."/>
            <person name="Yamamoto M."/>
            <person name="Yamamoto S."/>
            <person name="Yamane H."/>
            <person name="Yoshiki S."/>
            <person name="Yoshihara R."/>
            <person name="Yukawa K."/>
            <person name="Zhong H."/>
            <person name="Yano M."/>
            <person name="Yuan Q."/>
            <person name="Ouyang S."/>
            <person name="Liu J."/>
            <person name="Jones K.M."/>
            <person name="Gansberger K."/>
            <person name="Moffat K."/>
            <person name="Hill J."/>
            <person name="Bera J."/>
            <person name="Fadrosh D."/>
            <person name="Jin S."/>
            <person name="Johri S."/>
            <person name="Kim M."/>
            <person name="Overton L."/>
            <person name="Reardon M."/>
            <person name="Tsitrin T."/>
            <person name="Vuong H."/>
            <person name="Weaver B."/>
            <person name="Ciecko A."/>
            <person name="Tallon L."/>
            <person name="Jackson J."/>
            <person name="Pai G."/>
            <person name="Aken S.V."/>
            <person name="Utterback T."/>
            <person name="Reidmuller S."/>
            <person name="Feldblyum T."/>
            <person name="Hsiao J."/>
            <person name="Zismann V."/>
            <person name="Iobst S."/>
            <person name="de Vazeille A.R."/>
            <person name="Buell C.R."/>
            <person name="Ying K."/>
            <person name="Li Y."/>
            <person name="Lu T."/>
            <person name="Huang Y."/>
            <person name="Zhao Q."/>
            <person name="Feng Q."/>
            <person name="Zhang L."/>
            <person name="Zhu J."/>
            <person name="Weng Q."/>
            <person name="Mu J."/>
            <person name="Lu Y."/>
            <person name="Fan D."/>
            <person name="Liu Y."/>
            <person name="Guan J."/>
            <person name="Zhang Y."/>
            <person name="Yu S."/>
            <person name="Liu X."/>
            <person name="Zhang Y."/>
            <person name="Hong G."/>
            <person name="Han B."/>
            <person name="Choisne N."/>
            <person name="Demange N."/>
            <person name="Orjeda G."/>
            <person name="Samain S."/>
            <person name="Cattolico L."/>
            <person name="Pelletier E."/>
            <person name="Couloux A."/>
            <person name="Segurens B."/>
            <person name="Wincker P."/>
            <person name="D'Hont A."/>
            <person name="Scarpelli C."/>
            <person name="Weissenbach J."/>
            <person name="Salanoubat M."/>
            <person name="Quetier F."/>
            <person name="Yu Y."/>
            <person name="Kim H.R."/>
            <person name="Rambo T."/>
            <person name="Currie J."/>
            <person name="Collura K."/>
            <person name="Luo M."/>
            <person name="Yang T."/>
            <person name="Ammiraju J.S.S."/>
            <person name="Engler F."/>
            <person name="Soderlund C."/>
            <person name="Wing R.A."/>
            <person name="Palmer L.E."/>
            <person name="de la Bastide M."/>
            <person name="Spiegel L."/>
            <person name="Nascimento L."/>
            <person name="Zutavern T."/>
            <person name="O'Shaughnessy A."/>
            <person name="Dike S."/>
            <person name="Dedhia N."/>
            <person name="Preston R."/>
            <person name="Balija V."/>
            <person name="McCombie W.R."/>
            <person name="Chow T."/>
            <person name="Chen H."/>
            <person name="Chung M."/>
            <person name="Chen C."/>
            <person name="Shaw J."/>
            <person name="Wu H."/>
            <person name="Hsiao K."/>
            <person name="Chao Y."/>
            <person name="Chu M."/>
            <person name="Cheng C."/>
            <person name="Hour A."/>
            <person name="Lee P."/>
            <person name="Lin S."/>
            <person name="Lin Y."/>
            <person name="Liou J."/>
            <person name="Liu S."/>
            <person name="Hsing Y."/>
            <person name="Raghuvanshi S."/>
            <person name="Mohanty A."/>
            <person name="Bharti A.K."/>
            <person name="Gaur A."/>
            <person name="Gupta V."/>
            <person name="Kumar D."/>
            <person name="Ravi V."/>
            <person name="Vij S."/>
            <person name="Kapur A."/>
            <person name="Khurana P."/>
            <person name="Khurana P."/>
            <person name="Khurana J.P."/>
            <person name="Tyagi A.K."/>
            <person name="Gaikwad K."/>
            <person name="Singh A."/>
            <person name="Dalal V."/>
            <person name="Srivastava S."/>
            <person name="Dixit A."/>
            <person name="Pal A.K."/>
            <person name="Ghazi I.A."/>
            <person name="Yadav M."/>
            <person name="Pandit A."/>
            <person name="Bhargava A."/>
            <person name="Sureshbabu K."/>
            <person name="Batra K."/>
            <person name="Sharma T.R."/>
            <person name="Mohapatra T."/>
            <person name="Singh N.K."/>
            <person name="Messing J."/>
            <person name="Nelson A.B."/>
            <person name="Fuks G."/>
            <person name="Kavchok S."/>
            <person name="Keizer G."/>
            <person name="Linton E."/>
            <person name="Llaca V."/>
            <person name="Song R."/>
            <person name="Tanyolac B."/>
            <person name="Young S."/>
            <person name="Ho-Il K."/>
            <person name="Hahn J.H."/>
            <person name="Sangsakoo G."/>
            <person name="Vanavichit A."/>
            <person name="de Mattos Luiz.A.T."/>
            <person name="Zimmer P.D."/>
            <person name="Malone G."/>
            <person name="Dellagostin O."/>
            <person name="de Oliveira A.C."/>
            <person name="Bevan M."/>
            <person name="Bancroft I."/>
            <person name="Minx P."/>
            <person name="Cordum H."/>
            <person name="Wilson R."/>
            <person name="Cheng Z."/>
            <person name="Jin W."/>
            <person name="Jiang J."/>
            <person name="Leong S.A."/>
            <person name="Iwama H."/>
            <person name="Gojobori T."/>
            <person name="Itoh T."/>
            <person name="Niimura Y."/>
            <person name="Fujii Y."/>
            <person name="Habara T."/>
            <person name="Sakai H."/>
            <person name="Sato Y."/>
            <person name="Wilson G."/>
            <person name="Kumar K."/>
            <person name="McCouch S."/>
            <person name="Juretic N."/>
            <person name="Hoen D."/>
            <person name="Wright S."/>
            <person name="Bruskiewich R."/>
            <person name="Bureau T."/>
            <person name="Miyao A."/>
            <person name="Hirochika H."/>
            <person name="Nishikawa T."/>
            <person name="Kadowaki K."/>
            <person name="Sugiura M."/>
            <person name="Burr B."/>
            <person name="Sasaki T."/>
        </authorList>
    </citation>
    <scope>NUCLEOTIDE SEQUENCE [LARGE SCALE GENOMIC DNA]</scope>
    <source>
        <strain evidence="3">cv. Nipponbare</strain>
    </source>
</reference>
<protein>
    <submittedName>
        <fullName evidence="2">Uncharacterized protein</fullName>
    </submittedName>
</protein>
<evidence type="ECO:0000256" key="1">
    <source>
        <dbReference type="SAM" id="MobiDB-lite"/>
    </source>
</evidence>
<name>Q5Z8V6_ORYSJ</name>
<evidence type="ECO:0000313" key="2">
    <source>
        <dbReference type="EMBL" id="BAD53798.1"/>
    </source>
</evidence>
<feature type="region of interest" description="Disordered" evidence="1">
    <location>
        <begin position="51"/>
        <end position="76"/>
    </location>
</feature>
<organism evidence="2 3">
    <name type="scientific">Oryza sativa subsp. japonica</name>
    <name type="common">Rice</name>
    <dbReference type="NCBI Taxonomy" id="39947"/>
    <lineage>
        <taxon>Eukaryota</taxon>
        <taxon>Viridiplantae</taxon>
        <taxon>Streptophyta</taxon>
        <taxon>Embryophyta</taxon>
        <taxon>Tracheophyta</taxon>
        <taxon>Spermatophyta</taxon>
        <taxon>Magnoliopsida</taxon>
        <taxon>Liliopsida</taxon>
        <taxon>Poales</taxon>
        <taxon>Poaceae</taxon>
        <taxon>BOP clade</taxon>
        <taxon>Oryzoideae</taxon>
        <taxon>Oryzeae</taxon>
        <taxon>Oryzinae</taxon>
        <taxon>Oryza</taxon>
        <taxon>Oryza sativa</taxon>
    </lineage>
</organism>
<dbReference type="AlphaFoldDB" id="Q5Z8V6"/>
<evidence type="ECO:0000313" key="3">
    <source>
        <dbReference type="Proteomes" id="UP000000763"/>
    </source>
</evidence>